<proteinExistence type="inferred from homology"/>
<keyword evidence="7 14" id="KW-0863">Zinc-finger</keyword>
<comment type="subunit">
    <text evidence="2 14">Homodimer.</text>
</comment>
<feature type="binding site" evidence="14">
    <location>
        <position position="182"/>
    </location>
    <ligand>
        <name>Zn(2+)</name>
        <dbReference type="ChEBI" id="CHEBI:29105"/>
        <label>2</label>
    </ligand>
</feature>
<keyword evidence="9 14" id="KW-0346">Stress response</keyword>
<dbReference type="STRING" id="1528.SAMN04488579_104104"/>
<dbReference type="FunFam" id="2.10.230.10:FF:000002">
    <property type="entry name" value="Molecular chaperone DnaJ"/>
    <property type="match status" value="1"/>
</dbReference>
<evidence type="ECO:0000256" key="1">
    <source>
        <dbReference type="ARBA" id="ARBA00004496"/>
    </source>
</evidence>
<evidence type="ECO:0000256" key="5">
    <source>
        <dbReference type="ARBA" id="ARBA00022723"/>
    </source>
</evidence>
<name>A0A1H3D659_EUBBA</name>
<evidence type="ECO:0000313" key="18">
    <source>
        <dbReference type="EMBL" id="SDX61867.1"/>
    </source>
</evidence>
<feature type="binding site" evidence="14">
    <location>
        <position position="222"/>
    </location>
    <ligand>
        <name>Zn(2+)</name>
        <dbReference type="ChEBI" id="CHEBI:29105"/>
        <label>1</label>
    </ligand>
</feature>
<keyword evidence="19" id="KW-1185">Reference proteome</keyword>
<evidence type="ECO:0000256" key="13">
    <source>
        <dbReference type="ARBA" id="ARBA00067609"/>
    </source>
</evidence>
<comment type="subcellular location">
    <subcellularLocation>
        <location evidence="1 14">Cytoplasm</location>
    </subcellularLocation>
</comment>
<dbReference type="RefSeq" id="WP_090243705.1">
    <property type="nucleotide sequence ID" value="NZ_FNOU01000004.1"/>
</dbReference>
<gene>
    <name evidence="14" type="primary">dnaJ</name>
    <name evidence="18" type="ORF">SAMN04488579_104104</name>
</gene>
<dbReference type="InterPro" id="IPR018253">
    <property type="entry name" value="DnaJ_domain_CS"/>
</dbReference>
<dbReference type="Gene3D" id="1.10.287.110">
    <property type="entry name" value="DnaJ domain"/>
    <property type="match status" value="1"/>
</dbReference>
<evidence type="ECO:0000256" key="7">
    <source>
        <dbReference type="ARBA" id="ARBA00022771"/>
    </source>
</evidence>
<dbReference type="InterPro" id="IPR001623">
    <property type="entry name" value="DnaJ_domain"/>
</dbReference>
<dbReference type="Pfam" id="PF01556">
    <property type="entry name" value="DnaJ_C"/>
    <property type="match status" value="1"/>
</dbReference>
<dbReference type="HAMAP" id="MF_01152">
    <property type="entry name" value="DnaJ"/>
    <property type="match status" value="1"/>
</dbReference>
<feature type="binding site" evidence="14">
    <location>
        <position position="208"/>
    </location>
    <ligand>
        <name>Zn(2+)</name>
        <dbReference type="ChEBI" id="CHEBI:29105"/>
        <label>2</label>
    </ligand>
</feature>
<sequence>MSEKRDYYEVLGVDKGASAEDIKKAYRKMAMQYHPDKNPGDKEAEEKFKEANEAYEVLSDEEKRSTYDQFGHAGMEGGFGGGGFSGGGFSGGFSGGGFEDIFSDIFSSFGGGFSSGGGFGGFGGGSSRRRGPRRGSDMKINMTLSFKEAVFGTEKKIKIKRKETCETCGGSGAKPGSEPVTCDKCGGSGQITVRQQTPFGTIQQTAVCDKCHGEGTIISDPCETCHGSGVVEKERTINIKIPAGVDDNSVLPLRGEGNAGPNGGPSGDLLVYMNVKADPVFKREGDDIYFDMPITFSQAVLGGDITVPTVDGKVKLKVPEGTQSGKVFRLKNKGVPNVNGYGRGDQFITVKIETPQKLNKKQKELLKQFDDAMGKGHHQAGEKFWDKVKNAFQ</sequence>
<dbReference type="FunFam" id="1.10.287.110:FF:000034">
    <property type="entry name" value="Chaperone protein DnaJ"/>
    <property type="match status" value="1"/>
</dbReference>
<comment type="function">
    <text evidence="11 14">Participates actively in the response to hyperosmotic and heat shock by preventing the aggregation of stress-denatured proteins and by disaggregating proteins, also in an autonomous, DnaK-independent fashion. Unfolded proteins bind initially to DnaJ; upon interaction with the DnaJ-bound protein, DnaK hydrolyzes its bound ATP, resulting in the formation of a stable complex. GrpE releases ADP from DnaK; ATP binding to DnaK triggers the release of the substrate protein, thus completing the reaction cycle. Several rounds of ATP-dependent interactions between DnaJ, DnaK and GrpE are required for fully efficient folding. Also involved, together with DnaK and GrpE, in the DNA replication of plasmids through activation of initiation proteins.</text>
</comment>
<evidence type="ECO:0000256" key="4">
    <source>
        <dbReference type="ARBA" id="ARBA00022705"/>
    </source>
</evidence>
<dbReference type="InterPro" id="IPR001305">
    <property type="entry name" value="HSP_DnaJ_Cys-rich_dom"/>
</dbReference>
<comment type="cofactor">
    <cofactor evidence="14">
        <name>Zn(2+)</name>
        <dbReference type="ChEBI" id="CHEBI:29105"/>
    </cofactor>
    <text evidence="14">Binds 2 Zn(2+) ions per monomer.</text>
</comment>
<dbReference type="CDD" id="cd10719">
    <property type="entry name" value="DnaJ_zf"/>
    <property type="match status" value="1"/>
</dbReference>
<dbReference type="CDD" id="cd06257">
    <property type="entry name" value="DnaJ"/>
    <property type="match status" value="1"/>
</dbReference>
<dbReference type="GO" id="GO:0009408">
    <property type="term" value="P:response to heat"/>
    <property type="evidence" value="ECO:0007669"/>
    <property type="project" value="InterPro"/>
</dbReference>
<keyword evidence="8 14" id="KW-0862">Zinc</keyword>
<dbReference type="InterPro" id="IPR012724">
    <property type="entry name" value="DnaJ"/>
</dbReference>
<dbReference type="GO" id="GO:0005737">
    <property type="term" value="C:cytoplasm"/>
    <property type="evidence" value="ECO:0007669"/>
    <property type="project" value="UniProtKB-SubCell"/>
</dbReference>
<evidence type="ECO:0000259" key="16">
    <source>
        <dbReference type="PROSITE" id="PS50076"/>
    </source>
</evidence>
<dbReference type="GO" id="GO:0031072">
    <property type="term" value="F:heat shock protein binding"/>
    <property type="evidence" value="ECO:0007669"/>
    <property type="project" value="InterPro"/>
</dbReference>
<evidence type="ECO:0000256" key="14">
    <source>
        <dbReference type="HAMAP-Rule" id="MF_01152"/>
    </source>
</evidence>
<feature type="domain" description="J" evidence="16">
    <location>
        <begin position="6"/>
        <end position="71"/>
    </location>
</feature>
<feature type="binding site" evidence="14">
    <location>
        <position position="185"/>
    </location>
    <ligand>
        <name>Zn(2+)</name>
        <dbReference type="ChEBI" id="CHEBI:29105"/>
        <label>2</label>
    </ligand>
</feature>
<feature type="binding site" evidence="14">
    <location>
        <position position="225"/>
    </location>
    <ligand>
        <name>Zn(2+)</name>
        <dbReference type="ChEBI" id="CHEBI:29105"/>
        <label>1</label>
    </ligand>
</feature>
<dbReference type="Gene3D" id="2.60.260.20">
    <property type="entry name" value="Urease metallochaperone UreE, N-terminal domain"/>
    <property type="match status" value="2"/>
</dbReference>
<evidence type="ECO:0000256" key="9">
    <source>
        <dbReference type="ARBA" id="ARBA00023016"/>
    </source>
</evidence>
<dbReference type="InterPro" id="IPR008971">
    <property type="entry name" value="HSP40/DnaJ_pept-bd"/>
</dbReference>
<dbReference type="SUPFAM" id="SSF49493">
    <property type="entry name" value="HSP40/DnaJ peptide-binding domain"/>
    <property type="match status" value="2"/>
</dbReference>
<dbReference type="SUPFAM" id="SSF46565">
    <property type="entry name" value="Chaperone J-domain"/>
    <property type="match status" value="1"/>
</dbReference>
<dbReference type="PROSITE" id="PS50076">
    <property type="entry name" value="DNAJ_2"/>
    <property type="match status" value="1"/>
</dbReference>
<dbReference type="Pfam" id="PF00684">
    <property type="entry name" value="DnaJ_CXXCXGXG"/>
    <property type="match status" value="1"/>
</dbReference>
<dbReference type="PROSITE" id="PS51188">
    <property type="entry name" value="ZF_CR"/>
    <property type="match status" value="1"/>
</dbReference>
<dbReference type="PRINTS" id="PR00625">
    <property type="entry name" value="JDOMAIN"/>
</dbReference>
<comment type="domain">
    <text evidence="14">The J domain is necessary and sufficient to stimulate DnaK ATPase activity. Zinc center 1 plays an important role in the autonomous, DnaK-independent chaperone activity of DnaJ. Zinc center 2 is essential for interaction with DnaK and for DnaJ activity.</text>
</comment>
<feature type="binding site" evidence="14">
    <location>
        <position position="211"/>
    </location>
    <ligand>
        <name>Zn(2+)</name>
        <dbReference type="ChEBI" id="CHEBI:29105"/>
        <label>2</label>
    </ligand>
</feature>
<evidence type="ECO:0000256" key="2">
    <source>
        <dbReference type="ARBA" id="ARBA00011738"/>
    </source>
</evidence>
<feature type="repeat" description="CXXCXGXG motif" evidence="14">
    <location>
        <begin position="222"/>
        <end position="229"/>
    </location>
</feature>
<comment type="similarity">
    <text evidence="12 14">Belongs to the DnaJ family.</text>
</comment>
<protein>
    <recommendedName>
        <fullName evidence="13 14">Chaperone protein DnaJ</fullName>
    </recommendedName>
</protein>
<feature type="binding site" evidence="14">
    <location>
        <position position="165"/>
    </location>
    <ligand>
        <name>Zn(2+)</name>
        <dbReference type="ChEBI" id="CHEBI:29105"/>
        <label>1</label>
    </ligand>
</feature>
<dbReference type="InterPro" id="IPR002939">
    <property type="entry name" value="DnaJ_C"/>
</dbReference>
<feature type="repeat" description="CXXCXGXG motif" evidence="14">
    <location>
        <begin position="165"/>
        <end position="172"/>
    </location>
</feature>
<dbReference type="GO" id="GO:0005524">
    <property type="term" value="F:ATP binding"/>
    <property type="evidence" value="ECO:0007669"/>
    <property type="project" value="InterPro"/>
</dbReference>
<dbReference type="PROSITE" id="PS00636">
    <property type="entry name" value="DNAJ_1"/>
    <property type="match status" value="1"/>
</dbReference>
<dbReference type="AlphaFoldDB" id="A0A1H3D659"/>
<dbReference type="PANTHER" id="PTHR43096:SF48">
    <property type="entry name" value="CHAPERONE PROTEIN DNAJ"/>
    <property type="match status" value="1"/>
</dbReference>
<dbReference type="SMART" id="SM00271">
    <property type="entry name" value="DnaJ"/>
    <property type="match status" value="1"/>
</dbReference>
<feature type="domain" description="CR-type" evidence="17">
    <location>
        <begin position="152"/>
        <end position="234"/>
    </location>
</feature>
<reference evidence="19" key="1">
    <citation type="submission" date="2016-10" db="EMBL/GenBank/DDBJ databases">
        <authorList>
            <person name="Varghese N."/>
            <person name="Submissions S."/>
        </authorList>
    </citation>
    <scope>NUCLEOTIDE SEQUENCE [LARGE SCALE GENOMIC DNA]</scope>
    <source>
        <strain evidence="19">VPI 5359</strain>
    </source>
</reference>
<dbReference type="GO" id="GO:0051082">
    <property type="term" value="F:unfolded protein binding"/>
    <property type="evidence" value="ECO:0007669"/>
    <property type="project" value="UniProtKB-UniRule"/>
</dbReference>
<evidence type="ECO:0000256" key="3">
    <source>
        <dbReference type="ARBA" id="ARBA00022490"/>
    </source>
</evidence>
<dbReference type="EMBL" id="FNOU01000004">
    <property type="protein sequence ID" value="SDX61867.1"/>
    <property type="molecule type" value="Genomic_DNA"/>
</dbReference>
<feature type="repeat" description="CXXCXGXG motif" evidence="14">
    <location>
        <begin position="208"/>
        <end position="215"/>
    </location>
</feature>
<evidence type="ECO:0000256" key="12">
    <source>
        <dbReference type="ARBA" id="ARBA00061004"/>
    </source>
</evidence>
<evidence type="ECO:0000256" key="8">
    <source>
        <dbReference type="ARBA" id="ARBA00022833"/>
    </source>
</evidence>
<feature type="zinc finger region" description="CR-type" evidence="15">
    <location>
        <begin position="152"/>
        <end position="234"/>
    </location>
</feature>
<keyword evidence="10 14" id="KW-0143">Chaperone</keyword>
<accession>A0A1H3D659</accession>
<dbReference type="NCBIfam" id="TIGR02349">
    <property type="entry name" value="DnaJ_bact"/>
    <property type="match status" value="1"/>
</dbReference>
<dbReference type="InterPro" id="IPR036410">
    <property type="entry name" value="HSP_DnaJ_Cys-rich_dom_sf"/>
</dbReference>
<keyword evidence="6 14" id="KW-0677">Repeat</keyword>
<dbReference type="SUPFAM" id="SSF57938">
    <property type="entry name" value="DnaJ/Hsp40 cysteine-rich domain"/>
    <property type="match status" value="1"/>
</dbReference>
<feature type="repeat" description="CXXCXGXG motif" evidence="14">
    <location>
        <begin position="182"/>
        <end position="189"/>
    </location>
</feature>
<dbReference type="GO" id="GO:0008270">
    <property type="term" value="F:zinc ion binding"/>
    <property type="evidence" value="ECO:0007669"/>
    <property type="project" value="UniProtKB-UniRule"/>
</dbReference>
<evidence type="ECO:0000256" key="11">
    <source>
        <dbReference type="ARBA" id="ARBA00053423"/>
    </source>
</evidence>
<evidence type="ECO:0000259" key="17">
    <source>
        <dbReference type="PROSITE" id="PS51188"/>
    </source>
</evidence>
<dbReference type="NCBIfam" id="NF008035">
    <property type="entry name" value="PRK10767.1"/>
    <property type="match status" value="1"/>
</dbReference>
<dbReference type="GO" id="GO:0006260">
    <property type="term" value="P:DNA replication"/>
    <property type="evidence" value="ECO:0007669"/>
    <property type="project" value="UniProtKB-KW"/>
</dbReference>
<evidence type="ECO:0000256" key="10">
    <source>
        <dbReference type="ARBA" id="ARBA00023186"/>
    </source>
</evidence>
<keyword evidence="3 14" id="KW-0963">Cytoplasm</keyword>
<dbReference type="FunFam" id="2.60.260.20:FF:000004">
    <property type="entry name" value="Molecular chaperone DnaJ"/>
    <property type="match status" value="1"/>
</dbReference>
<dbReference type="CDD" id="cd10747">
    <property type="entry name" value="DnaJ_C"/>
    <property type="match status" value="1"/>
</dbReference>
<feature type="binding site" evidence="14">
    <location>
        <position position="168"/>
    </location>
    <ligand>
        <name>Zn(2+)</name>
        <dbReference type="ChEBI" id="CHEBI:29105"/>
        <label>1</label>
    </ligand>
</feature>
<dbReference type="Gene3D" id="2.10.230.10">
    <property type="entry name" value="Heat shock protein DnaJ, cysteine-rich domain"/>
    <property type="match status" value="1"/>
</dbReference>
<keyword evidence="5 14" id="KW-0479">Metal-binding</keyword>
<keyword evidence="4 14" id="KW-0235">DNA replication</keyword>
<dbReference type="Proteomes" id="UP000199652">
    <property type="component" value="Unassembled WGS sequence"/>
</dbReference>
<evidence type="ECO:0000313" key="19">
    <source>
        <dbReference type="Proteomes" id="UP000199652"/>
    </source>
</evidence>
<evidence type="ECO:0000256" key="6">
    <source>
        <dbReference type="ARBA" id="ARBA00022737"/>
    </source>
</evidence>
<evidence type="ECO:0000256" key="15">
    <source>
        <dbReference type="PROSITE-ProRule" id="PRU00546"/>
    </source>
</evidence>
<organism evidence="18 19">
    <name type="scientific">Eubacterium barkeri</name>
    <name type="common">Clostridium barkeri</name>
    <dbReference type="NCBI Taxonomy" id="1528"/>
    <lineage>
        <taxon>Bacteria</taxon>
        <taxon>Bacillati</taxon>
        <taxon>Bacillota</taxon>
        <taxon>Clostridia</taxon>
        <taxon>Eubacteriales</taxon>
        <taxon>Eubacteriaceae</taxon>
        <taxon>Eubacterium</taxon>
    </lineage>
</organism>
<dbReference type="InterPro" id="IPR036869">
    <property type="entry name" value="J_dom_sf"/>
</dbReference>
<dbReference type="GO" id="GO:0042026">
    <property type="term" value="P:protein refolding"/>
    <property type="evidence" value="ECO:0007669"/>
    <property type="project" value="TreeGrafter"/>
</dbReference>
<dbReference type="OrthoDB" id="9779889at2"/>
<dbReference type="PANTHER" id="PTHR43096">
    <property type="entry name" value="DNAJ HOMOLOG 1, MITOCHONDRIAL-RELATED"/>
    <property type="match status" value="1"/>
</dbReference>
<dbReference type="Pfam" id="PF00226">
    <property type="entry name" value="DnaJ"/>
    <property type="match status" value="1"/>
</dbReference>